<dbReference type="InterPro" id="IPR019546">
    <property type="entry name" value="TAT_signal_bac_arc"/>
</dbReference>
<dbReference type="Pfam" id="PF00295">
    <property type="entry name" value="Glyco_hydro_28"/>
    <property type="match status" value="1"/>
</dbReference>
<dbReference type="PROSITE" id="PS51318">
    <property type="entry name" value="TAT"/>
    <property type="match status" value="1"/>
</dbReference>
<dbReference type="EMBL" id="JAGSOG010000246">
    <property type="protein sequence ID" value="MBR7837976.1"/>
    <property type="molecule type" value="Genomic_DNA"/>
</dbReference>
<reference evidence="7" key="1">
    <citation type="submission" date="2021-04" db="EMBL/GenBank/DDBJ databases">
        <title>Genome based classification of Actinospica acidithermotolerans sp. nov., an actinobacterium isolated from an Indonesian hot spring.</title>
        <authorList>
            <person name="Kusuma A.B."/>
            <person name="Putra K.E."/>
            <person name="Nafisah S."/>
            <person name="Loh J."/>
            <person name="Nouioui I."/>
            <person name="Goodfellow M."/>
        </authorList>
    </citation>
    <scope>NUCLEOTIDE SEQUENCE</scope>
    <source>
        <strain evidence="7">CSCA 57</strain>
    </source>
</reference>
<dbReference type="PANTHER" id="PTHR31339:SF9">
    <property type="entry name" value="PLASMIN AND FIBRONECTIN-BINDING PROTEIN A"/>
    <property type="match status" value="1"/>
</dbReference>
<dbReference type="InterPro" id="IPR051801">
    <property type="entry name" value="GH28_Enzymes"/>
</dbReference>
<evidence type="ECO:0000259" key="6">
    <source>
        <dbReference type="Pfam" id="PF12708"/>
    </source>
</evidence>
<proteinExistence type="inferred from homology"/>
<dbReference type="RefSeq" id="WP_212532438.1">
    <property type="nucleotide sequence ID" value="NZ_JAGSOG010000246.1"/>
</dbReference>
<feature type="domain" description="Rhamnogalacturonase A/B/Epimerase-like pectate lyase" evidence="6">
    <location>
        <begin position="96"/>
        <end position="134"/>
    </location>
</feature>
<evidence type="ECO:0000256" key="3">
    <source>
        <dbReference type="ARBA" id="ARBA00023295"/>
    </source>
</evidence>
<evidence type="ECO:0000256" key="4">
    <source>
        <dbReference type="RuleBase" id="RU361169"/>
    </source>
</evidence>
<comment type="caution">
    <text evidence="7">The sequence shown here is derived from an EMBL/GenBank/DDBJ whole genome shotgun (WGS) entry which is preliminary data.</text>
</comment>
<dbReference type="InterPro" id="IPR012334">
    <property type="entry name" value="Pectin_lyas_fold"/>
</dbReference>
<name>A0A941EVD8_9ACTN</name>
<sequence length="506" mass="53772">MSAPLDRRKFLKATAAAGAAATALGAAAPAYADTGAAGRSGSDFEFDLDPAERPPLAWFAGRGVGDQAGPRDLPQDRAADRIVRGIRRPRIPRRDFSVTDFGAVGDGVTDDSAAIAAAIGAASRHGGGRVVLPAHRGTGSAAYSTGPIRLYSRIELHVPAGVSVLFSTDPTLYPLVYTRWQGIECYNYSPNVYAFQATDIAITGDGTLDAQASTDNWWAWKTLETPGWNVLQAYADDDVPVDQRIMGQGSYLPPTMIEPYGCERVLLQGVTFLNSPFWHLHPTLSTDVIVEGVTVGPTSGPNTDGCDPESCTRVLIDHCSISAGDDCIAIKSGRNADGRRVNVPCTDLVIQNTAFANGHGGVTIGSEMTGGVAHVYARDLVLSSTELQAGHRLKTNSVRGGYIEDSNVYRVNAPVIGGPALLIDYTYGEGDTGTFYPDVTDISLLYWTVGQATQSWDVIGYTEDHVGTVTLEQFTVTDQTGTNVLEFVDTFDLVDVTINGSPVTSG</sequence>
<dbReference type="InterPro" id="IPR011050">
    <property type="entry name" value="Pectin_lyase_fold/virulence"/>
</dbReference>
<dbReference type="GO" id="GO:0004650">
    <property type="term" value="F:polygalacturonase activity"/>
    <property type="evidence" value="ECO:0007669"/>
    <property type="project" value="InterPro"/>
</dbReference>
<evidence type="ECO:0000256" key="2">
    <source>
        <dbReference type="ARBA" id="ARBA00022801"/>
    </source>
</evidence>
<gene>
    <name evidence="7" type="ORF">KDL01_32185</name>
</gene>
<evidence type="ECO:0000256" key="1">
    <source>
        <dbReference type="ARBA" id="ARBA00008834"/>
    </source>
</evidence>
<protein>
    <submittedName>
        <fullName evidence="7">Glycoside hydrolase family 28 protein</fullName>
    </submittedName>
</protein>
<dbReference type="InterPro" id="IPR024535">
    <property type="entry name" value="RHGA/B-epi-like_pectate_lyase"/>
</dbReference>
<dbReference type="SUPFAM" id="SSF51126">
    <property type="entry name" value="Pectin lyase-like"/>
    <property type="match status" value="1"/>
</dbReference>
<dbReference type="GO" id="GO:0005975">
    <property type="term" value="P:carbohydrate metabolic process"/>
    <property type="evidence" value="ECO:0007669"/>
    <property type="project" value="InterPro"/>
</dbReference>
<dbReference type="Gene3D" id="2.160.20.10">
    <property type="entry name" value="Single-stranded right-handed beta-helix, Pectin lyase-like"/>
    <property type="match status" value="1"/>
</dbReference>
<dbReference type="InterPro" id="IPR006311">
    <property type="entry name" value="TAT_signal"/>
</dbReference>
<dbReference type="Pfam" id="PF12708">
    <property type="entry name" value="Pect-lyase_RHGA_epim"/>
    <property type="match status" value="1"/>
</dbReference>
<evidence type="ECO:0000313" key="7">
    <source>
        <dbReference type="EMBL" id="MBR7837976.1"/>
    </source>
</evidence>
<organism evidence="7 8">
    <name type="scientific">Actinospica durhamensis</name>
    <dbReference type="NCBI Taxonomy" id="1508375"/>
    <lineage>
        <taxon>Bacteria</taxon>
        <taxon>Bacillati</taxon>
        <taxon>Actinomycetota</taxon>
        <taxon>Actinomycetes</taxon>
        <taxon>Catenulisporales</taxon>
        <taxon>Actinospicaceae</taxon>
        <taxon>Actinospica</taxon>
    </lineage>
</organism>
<dbReference type="PANTHER" id="PTHR31339">
    <property type="entry name" value="PECTIN LYASE-RELATED"/>
    <property type="match status" value="1"/>
</dbReference>
<evidence type="ECO:0000313" key="8">
    <source>
        <dbReference type="Proteomes" id="UP000675781"/>
    </source>
</evidence>
<dbReference type="InterPro" id="IPR000743">
    <property type="entry name" value="Glyco_hydro_28"/>
</dbReference>
<feature type="chain" id="PRO_5036976939" evidence="5">
    <location>
        <begin position="33"/>
        <end position="506"/>
    </location>
</feature>
<accession>A0A941EVD8</accession>
<dbReference type="PROSITE" id="PS00502">
    <property type="entry name" value="POLYGALACTURONASE"/>
    <property type="match status" value="1"/>
</dbReference>
<keyword evidence="5" id="KW-0732">Signal</keyword>
<keyword evidence="8" id="KW-1185">Reference proteome</keyword>
<evidence type="ECO:0000256" key="5">
    <source>
        <dbReference type="SAM" id="SignalP"/>
    </source>
</evidence>
<keyword evidence="2 4" id="KW-0378">Hydrolase</keyword>
<feature type="signal peptide" evidence="5">
    <location>
        <begin position="1"/>
        <end position="32"/>
    </location>
</feature>
<comment type="similarity">
    <text evidence="1 4">Belongs to the glycosyl hydrolase 28 family.</text>
</comment>
<keyword evidence="3 4" id="KW-0326">Glycosidase</keyword>
<dbReference type="NCBIfam" id="TIGR01409">
    <property type="entry name" value="TAT_signal_seq"/>
    <property type="match status" value="1"/>
</dbReference>
<dbReference type="Proteomes" id="UP000675781">
    <property type="component" value="Unassembled WGS sequence"/>
</dbReference>
<dbReference type="AlphaFoldDB" id="A0A941EVD8"/>